<reference evidence="3" key="1">
    <citation type="journal article" date="2021" name="Proc. Natl. Acad. Sci. U.S.A.">
        <title>A Catalog of Tens of Thousands of Viruses from Human Metagenomes Reveals Hidden Associations with Chronic Diseases.</title>
        <authorList>
            <person name="Tisza M.J."/>
            <person name="Buck C.B."/>
        </authorList>
    </citation>
    <scope>NUCLEOTIDE SEQUENCE</scope>
    <source>
        <strain evidence="3">CtML55</strain>
    </source>
</reference>
<dbReference type="PANTHER" id="PTHR10133">
    <property type="entry name" value="DNA POLYMERASE I"/>
    <property type="match status" value="1"/>
</dbReference>
<dbReference type="Pfam" id="PF01612">
    <property type="entry name" value="DNA_pol_A_exo1"/>
    <property type="match status" value="1"/>
</dbReference>
<evidence type="ECO:0000256" key="1">
    <source>
        <dbReference type="ARBA" id="ARBA00022705"/>
    </source>
</evidence>
<name>A0A8S5RGZ6_9VIRU</name>
<dbReference type="Gene3D" id="1.20.1060.10">
    <property type="entry name" value="Taq DNA Polymerase, Chain T, domain 4"/>
    <property type="match status" value="1"/>
</dbReference>
<dbReference type="GO" id="GO:0006261">
    <property type="term" value="P:DNA-templated DNA replication"/>
    <property type="evidence" value="ECO:0007669"/>
    <property type="project" value="InterPro"/>
</dbReference>
<dbReference type="GO" id="GO:0003887">
    <property type="term" value="F:DNA-directed DNA polymerase activity"/>
    <property type="evidence" value="ECO:0007669"/>
    <property type="project" value="InterPro"/>
</dbReference>
<keyword evidence="1" id="KW-0235">DNA replication</keyword>
<protein>
    <submittedName>
        <fullName evidence="3">Prex DNA polymerase</fullName>
    </submittedName>
</protein>
<dbReference type="InterPro" id="IPR001098">
    <property type="entry name" value="DNA-dir_DNA_pol_A_palm_dom"/>
</dbReference>
<dbReference type="Gene3D" id="3.30.70.370">
    <property type="match status" value="1"/>
</dbReference>
<feature type="domain" description="DNA-directed DNA polymerase family A palm" evidence="2">
    <location>
        <begin position="438"/>
        <end position="692"/>
    </location>
</feature>
<dbReference type="SUPFAM" id="SSF53098">
    <property type="entry name" value="Ribonuclease H-like"/>
    <property type="match status" value="1"/>
</dbReference>
<dbReference type="InterPro" id="IPR012337">
    <property type="entry name" value="RNaseH-like_sf"/>
</dbReference>
<dbReference type="SMART" id="SM00482">
    <property type="entry name" value="POLAc"/>
    <property type="match status" value="1"/>
</dbReference>
<proteinExistence type="predicted"/>
<dbReference type="EMBL" id="BK059105">
    <property type="protein sequence ID" value="DAE30662.1"/>
    <property type="molecule type" value="Genomic_DNA"/>
</dbReference>
<dbReference type="GO" id="GO:0003677">
    <property type="term" value="F:DNA binding"/>
    <property type="evidence" value="ECO:0007669"/>
    <property type="project" value="InterPro"/>
</dbReference>
<dbReference type="InterPro" id="IPR002562">
    <property type="entry name" value="3'-5'_exonuclease_dom"/>
</dbReference>
<dbReference type="InterPro" id="IPR036397">
    <property type="entry name" value="RNaseH_sf"/>
</dbReference>
<dbReference type="InterPro" id="IPR043502">
    <property type="entry name" value="DNA/RNA_pol_sf"/>
</dbReference>
<dbReference type="Gene3D" id="1.10.150.20">
    <property type="entry name" value="5' to 3' exonuclease, C-terminal subdomain"/>
    <property type="match status" value="1"/>
</dbReference>
<dbReference type="SUPFAM" id="SSF56672">
    <property type="entry name" value="DNA/RNA polymerases"/>
    <property type="match status" value="1"/>
</dbReference>
<dbReference type="GO" id="GO:0008408">
    <property type="term" value="F:3'-5' exonuclease activity"/>
    <property type="evidence" value="ECO:0007669"/>
    <property type="project" value="InterPro"/>
</dbReference>
<dbReference type="Pfam" id="PF00476">
    <property type="entry name" value="DNA_pol_A"/>
    <property type="match status" value="1"/>
</dbReference>
<dbReference type="Gene3D" id="3.30.420.10">
    <property type="entry name" value="Ribonuclease H-like superfamily/Ribonuclease H"/>
    <property type="match status" value="1"/>
</dbReference>
<dbReference type="PANTHER" id="PTHR10133:SF27">
    <property type="entry name" value="DNA POLYMERASE NU"/>
    <property type="match status" value="1"/>
</dbReference>
<accession>A0A8S5RGZ6</accession>
<dbReference type="InterPro" id="IPR002298">
    <property type="entry name" value="DNA_polymerase_A"/>
</dbReference>
<dbReference type="PRINTS" id="PR00868">
    <property type="entry name" value="DNAPOLI"/>
</dbReference>
<organism evidence="3">
    <name type="scientific">virus sp. ctML55</name>
    <dbReference type="NCBI Taxonomy" id="2827627"/>
    <lineage>
        <taxon>Viruses</taxon>
    </lineage>
</organism>
<evidence type="ECO:0000313" key="3">
    <source>
        <dbReference type="EMBL" id="DAE30662.1"/>
    </source>
</evidence>
<sequence>MIYLVSRNKTLFGSTKYKEVSFEEAMKILLPLSLVQFDTETKGLDAHTKELLTVQLGCKENQVVFDWTTMSAEEKAEIKNYFESDRVFLGWNLMFDLGFLYVQDIWPNYIWDGMIAEKLLWLGYPANIREMSLKAAAWNYLNYDLDKSVRGKIINDGLTEDVVVYAAGDVMWLEDIKEKQEIELAKQELNLAMKLECEFIKSLAYFKHCGVHLDVVKWRNKMAKDLVKLKDAEQELNDWVVQWDSEKRHEHDGWDIKYPELEFYNLMEIEDEVARLLKEKYVRCPQEDLETPDGKVKAYRKRVISQFTKVDNQGDLFNGFDTKPKCTINWSSSQQVIKLFELLGIKVKTFDKQTKKEKKSVEAKLLAPQAKDFPIIPIYLKYQEAAKVVSTYGENWLKAINPKTGRIHVDFHSLGADTARVSSGGGVYKLNLQNLPHDKETRACFTAEKGNKWISADYQSQESRIIASVSKDEAMIELFEHGCGDVHSLVAKMSYPNIIPRDCPIEDIAKLYHAQRQDAKGIEFAINYGGDANTIANNKGLPLSEAQEIYDNFMKGFPGVKQYQDYCRMAVMRDGYILLNPITKHRAHIYDIDDLWRISKKFNDPEFWNYYREMKRDSPGCDTVQDVKRYFQRKAASEKQSINYRIQNRGAMCFKLSSIKLFNWIKEHKLLNIVKMCVPVHDEFNLECPESIADEVSKVLVKCMIDGGKPFCPNVFLGADVTVSDHWIH</sequence>
<dbReference type="GO" id="GO:0006302">
    <property type="term" value="P:double-strand break repair"/>
    <property type="evidence" value="ECO:0007669"/>
    <property type="project" value="TreeGrafter"/>
</dbReference>
<evidence type="ECO:0000259" key="2">
    <source>
        <dbReference type="SMART" id="SM00482"/>
    </source>
</evidence>